<evidence type="ECO:0000256" key="2">
    <source>
        <dbReference type="ARBA" id="ARBA00022694"/>
    </source>
</evidence>
<dbReference type="SUPFAM" id="SSF55120">
    <property type="entry name" value="Pseudouridine synthase"/>
    <property type="match status" value="1"/>
</dbReference>
<sequence length="245" mass="27981">MRNIKIVLEYDGTNYAGWQRQKNALSIQQVVEEALYKLTKERITVIGAGRTDSGVHARGQVANFFTASRIPAERFSFALNSVLPPDIRVLESQEVSHEFHARYSAKAKQYRYSICMRPHAPAIARNYYYHVPDILDVEAMNAAAKYIIGTHDFKAFQSAGSGVKNTVRTVYEAYWVWEPPCYLHFHIKGNGFLYNMVRILVGTFIEIGRHRMLESDMKRILESGDRDKAGPTVPAHGLCLEKVYY</sequence>
<dbReference type="Gene3D" id="3.30.70.660">
    <property type="entry name" value="Pseudouridine synthase I, catalytic domain, C-terminal subdomain"/>
    <property type="match status" value="1"/>
</dbReference>
<dbReference type="GO" id="GO:0031119">
    <property type="term" value="P:tRNA pseudouridine synthesis"/>
    <property type="evidence" value="ECO:0007669"/>
    <property type="project" value="UniProtKB-UniRule"/>
</dbReference>
<dbReference type="PANTHER" id="PTHR11142:SF0">
    <property type="entry name" value="TRNA PSEUDOURIDINE SYNTHASE-LIKE 1"/>
    <property type="match status" value="1"/>
</dbReference>
<proteinExistence type="inferred from homology"/>
<keyword evidence="2 4" id="KW-0819">tRNA processing</keyword>
<dbReference type="EMBL" id="FOXR01000005">
    <property type="protein sequence ID" value="SFP87501.1"/>
    <property type="molecule type" value="Genomic_DNA"/>
</dbReference>
<dbReference type="HAMAP" id="MF_00171">
    <property type="entry name" value="TruA"/>
    <property type="match status" value="1"/>
</dbReference>
<comment type="similarity">
    <text evidence="1 4 7">Belongs to the tRNA pseudouridine synthase TruA family.</text>
</comment>
<dbReference type="RefSeq" id="WP_092282048.1">
    <property type="nucleotide sequence ID" value="NZ_FOXR01000005.1"/>
</dbReference>
<evidence type="ECO:0000259" key="8">
    <source>
        <dbReference type="Pfam" id="PF01416"/>
    </source>
</evidence>
<evidence type="ECO:0000256" key="5">
    <source>
        <dbReference type="PIRSR" id="PIRSR001430-1"/>
    </source>
</evidence>
<dbReference type="InterPro" id="IPR020094">
    <property type="entry name" value="TruA/RsuA/RluB/E/F_N"/>
</dbReference>
<protein>
    <recommendedName>
        <fullName evidence="4">tRNA pseudouridine synthase A</fullName>
        <ecNumber evidence="4">5.4.99.12</ecNumber>
    </recommendedName>
    <alternativeName>
        <fullName evidence="4">tRNA pseudouridine(38-40) synthase</fullName>
    </alternativeName>
    <alternativeName>
        <fullName evidence="4">tRNA pseudouridylate synthase I</fullName>
    </alternativeName>
    <alternativeName>
        <fullName evidence="4">tRNA-uridine isomerase I</fullName>
    </alternativeName>
</protein>
<dbReference type="Gene3D" id="3.30.70.580">
    <property type="entry name" value="Pseudouridine synthase I, catalytic domain, N-terminal subdomain"/>
    <property type="match status" value="1"/>
</dbReference>
<dbReference type="InterPro" id="IPR001406">
    <property type="entry name" value="PsdUridine_synth_TruA"/>
</dbReference>
<dbReference type="CDD" id="cd02570">
    <property type="entry name" value="PseudoU_synth_EcTruA"/>
    <property type="match status" value="1"/>
</dbReference>
<dbReference type="PANTHER" id="PTHR11142">
    <property type="entry name" value="PSEUDOURIDYLATE SYNTHASE"/>
    <property type="match status" value="1"/>
</dbReference>
<gene>
    <name evidence="4" type="primary">truA</name>
    <name evidence="9" type="ORF">SAMN05444406_10594</name>
</gene>
<feature type="domain" description="Pseudouridine synthase I TruA alpha/beta" evidence="8">
    <location>
        <begin position="9"/>
        <end position="104"/>
    </location>
</feature>
<feature type="active site" description="Nucleophile" evidence="4 5">
    <location>
        <position position="52"/>
    </location>
</feature>
<dbReference type="OrthoDB" id="9811823at2"/>
<dbReference type="InterPro" id="IPR020103">
    <property type="entry name" value="PsdUridine_synth_cat_dom_sf"/>
</dbReference>
<dbReference type="InterPro" id="IPR020097">
    <property type="entry name" value="PsdUridine_synth_TruA_a/b_dom"/>
</dbReference>
<dbReference type="PIRSF" id="PIRSF001430">
    <property type="entry name" value="tRNA_psdUrid_synth"/>
    <property type="match status" value="1"/>
</dbReference>
<dbReference type="EC" id="5.4.99.12" evidence="4"/>
<evidence type="ECO:0000256" key="3">
    <source>
        <dbReference type="ARBA" id="ARBA00023235"/>
    </source>
</evidence>
<evidence type="ECO:0000256" key="7">
    <source>
        <dbReference type="RuleBase" id="RU003792"/>
    </source>
</evidence>
<dbReference type="NCBIfam" id="TIGR00071">
    <property type="entry name" value="hisT_truA"/>
    <property type="match status" value="1"/>
</dbReference>
<dbReference type="Proteomes" id="UP000198577">
    <property type="component" value="Unassembled WGS sequence"/>
</dbReference>
<evidence type="ECO:0000256" key="4">
    <source>
        <dbReference type="HAMAP-Rule" id="MF_00171"/>
    </source>
</evidence>
<dbReference type="GO" id="GO:0003723">
    <property type="term" value="F:RNA binding"/>
    <property type="evidence" value="ECO:0007669"/>
    <property type="project" value="InterPro"/>
</dbReference>
<reference evidence="9 10" key="1">
    <citation type="submission" date="2016-10" db="EMBL/GenBank/DDBJ databases">
        <authorList>
            <person name="de Groot N.N."/>
        </authorList>
    </citation>
    <scope>NUCLEOTIDE SEQUENCE [LARGE SCALE GENOMIC DNA]</scope>
    <source>
        <strain evidence="9 10">DSM 20678</strain>
    </source>
</reference>
<feature type="domain" description="Pseudouridine synthase I TruA alpha/beta" evidence="8">
    <location>
        <begin position="143"/>
        <end position="245"/>
    </location>
</feature>
<comment type="function">
    <text evidence="4">Formation of pseudouridine at positions 38, 39 and 40 in the anticodon stem and loop of transfer RNAs.</text>
</comment>
<dbReference type="Pfam" id="PF01416">
    <property type="entry name" value="PseudoU_synth_1"/>
    <property type="match status" value="2"/>
</dbReference>
<dbReference type="AlphaFoldDB" id="A0A1I5TX84"/>
<keyword evidence="3 4" id="KW-0413">Isomerase</keyword>
<comment type="caution">
    <text evidence="4">Lacks conserved residue(s) required for the propagation of feature annotation.</text>
</comment>
<evidence type="ECO:0000313" key="10">
    <source>
        <dbReference type="Proteomes" id="UP000198577"/>
    </source>
</evidence>
<keyword evidence="10" id="KW-1185">Reference proteome</keyword>
<comment type="subunit">
    <text evidence="4">Homodimer.</text>
</comment>
<dbReference type="STRING" id="937334.SAMN05444406_10594"/>
<name>A0A1I5TX84_9FIRM</name>
<evidence type="ECO:0000256" key="6">
    <source>
        <dbReference type="PIRSR" id="PIRSR001430-2"/>
    </source>
</evidence>
<organism evidence="9 10">
    <name type="scientific">Caldicoprobacter faecalis</name>
    <dbReference type="NCBI Taxonomy" id="937334"/>
    <lineage>
        <taxon>Bacteria</taxon>
        <taxon>Bacillati</taxon>
        <taxon>Bacillota</taxon>
        <taxon>Clostridia</taxon>
        <taxon>Caldicoprobacterales</taxon>
        <taxon>Caldicoprobacteraceae</taxon>
        <taxon>Caldicoprobacter</taxon>
    </lineage>
</organism>
<dbReference type="GO" id="GO:0160147">
    <property type="term" value="F:tRNA pseudouridine(38-40) synthase activity"/>
    <property type="evidence" value="ECO:0007669"/>
    <property type="project" value="UniProtKB-EC"/>
</dbReference>
<comment type="catalytic activity">
    <reaction evidence="4 7">
        <text>uridine(38/39/40) in tRNA = pseudouridine(38/39/40) in tRNA</text>
        <dbReference type="Rhea" id="RHEA:22376"/>
        <dbReference type="Rhea" id="RHEA-COMP:10085"/>
        <dbReference type="Rhea" id="RHEA-COMP:10087"/>
        <dbReference type="ChEBI" id="CHEBI:65314"/>
        <dbReference type="ChEBI" id="CHEBI:65315"/>
        <dbReference type="EC" id="5.4.99.12"/>
    </reaction>
</comment>
<evidence type="ECO:0000313" key="9">
    <source>
        <dbReference type="EMBL" id="SFP87501.1"/>
    </source>
</evidence>
<dbReference type="InterPro" id="IPR020095">
    <property type="entry name" value="PsdUridine_synth_TruA_C"/>
</dbReference>
<accession>A0A1I5TX84</accession>
<evidence type="ECO:0000256" key="1">
    <source>
        <dbReference type="ARBA" id="ARBA00009375"/>
    </source>
</evidence>
<dbReference type="FunFam" id="3.30.70.580:FF:000001">
    <property type="entry name" value="tRNA pseudouridine synthase A"/>
    <property type="match status" value="1"/>
</dbReference>
<feature type="binding site" evidence="4 6">
    <location>
        <position position="110"/>
    </location>
    <ligand>
        <name>substrate</name>
    </ligand>
</feature>